<sequence>MDVINWVMNLDFKLKIMKMAVVFFVFTCVMGLMFTSASAQEVSIPAWVKNNAGWWANDQIPDSTFIDGIEFLIEKEIIVIPDKPEASSEKAVSIPAWVKNNAGWWASNFISDKEFLNGIQHLIKVGIIIVEQTKNSWHILDEINFVTSPSDIKLFDTTIIAEASFSKQVKIRYIESVEKGQDDQEFVQIWIRIHTVTNDIVEFAFLKSSETIVDEYDGKKLMLVEGLTKSDGKIKTNYLFVEEEGDNRMIKYMESDGSELFRKIVQPKDFLLIDGILSIQKADFNLRDGLEETYEQISFHDEINKPVVVIPTFTASAYGYNAFYTFYAGNCDETCLTTNITNEINDFSFTSSINAIIILDLLGYDSITDRQLHNNPSALDEYDSVVVLHNEYVSRTMFNAITSHENVIFLYPNALYAQVDVDTTNNLITLVRGHNYPENHIINGFDWKNENTHPYEYDTECENWEFYPTKGTPNGYMLNCYPEHIIWKDELFLKTLKDLVS</sequence>
<name>A0A075GWT1_9ARCH</name>
<organism evidence="1">
    <name type="scientific">uncultured marine thaumarchaeote KM3_28_B05</name>
    <dbReference type="NCBI Taxonomy" id="1456111"/>
    <lineage>
        <taxon>Archaea</taxon>
        <taxon>Nitrososphaerota</taxon>
        <taxon>environmental samples</taxon>
    </lineage>
</organism>
<proteinExistence type="predicted"/>
<evidence type="ECO:0000313" key="1">
    <source>
        <dbReference type="EMBL" id="AIF08269.1"/>
    </source>
</evidence>
<protein>
    <recommendedName>
        <fullName evidence="2">Blue (Type1) copper domain-containing protein</fullName>
    </recommendedName>
</protein>
<dbReference type="EMBL" id="KF900826">
    <property type="protein sequence ID" value="AIF08269.1"/>
    <property type="molecule type" value="Genomic_DNA"/>
</dbReference>
<reference evidence="1" key="1">
    <citation type="journal article" date="2014" name="Genome Biol. Evol.">
        <title>Pangenome evidence for extensive interdomain horizontal transfer affecting lineage core and shell genes in uncultured planktonic thaumarchaeota and euryarchaeota.</title>
        <authorList>
            <person name="Deschamps P."/>
            <person name="Zivanovic Y."/>
            <person name="Moreira D."/>
            <person name="Rodriguez-Valera F."/>
            <person name="Lopez-Garcia P."/>
        </authorList>
    </citation>
    <scope>NUCLEOTIDE SEQUENCE</scope>
</reference>
<dbReference type="AlphaFoldDB" id="A0A075GWT1"/>
<accession>A0A075GWT1</accession>
<evidence type="ECO:0008006" key="2">
    <source>
        <dbReference type="Google" id="ProtNLM"/>
    </source>
</evidence>